<dbReference type="EMBL" id="UINC01215930">
    <property type="protein sequence ID" value="SVE41854.1"/>
    <property type="molecule type" value="Genomic_DNA"/>
</dbReference>
<dbReference type="AlphaFoldDB" id="A0A383DBY1"/>
<dbReference type="SUPFAM" id="SSF51735">
    <property type="entry name" value="NAD(P)-binding Rossmann-fold domains"/>
    <property type="match status" value="1"/>
</dbReference>
<keyword evidence="2" id="KW-0560">Oxidoreductase</keyword>
<gene>
    <name evidence="3" type="ORF">METZ01_LOCUS494708</name>
</gene>
<name>A0A383DBY1_9ZZZZ</name>
<dbReference type="InterPro" id="IPR036291">
    <property type="entry name" value="NAD(P)-bd_dom_sf"/>
</dbReference>
<dbReference type="PANTHER" id="PTHR43669">
    <property type="entry name" value="5-KETO-D-GLUCONATE 5-REDUCTASE"/>
    <property type="match status" value="1"/>
</dbReference>
<dbReference type="Gene3D" id="3.40.50.720">
    <property type="entry name" value="NAD(P)-binding Rossmann-like Domain"/>
    <property type="match status" value="1"/>
</dbReference>
<protein>
    <recommendedName>
        <fullName evidence="4">Short-chain dehydrogenase/reductase SDR</fullName>
    </recommendedName>
</protein>
<reference evidence="3" key="1">
    <citation type="submission" date="2018-05" db="EMBL/GenBank/DDBJ databases">
        <authorList>
            <person name="Lanie J.A."/>
            <person name="Ng W.-L."/>
            <person name="Kazmierczak K.M."/>
            <person name="Andrzejewski T.M."/>
            <person name="Davidsen T.M."/>
            <person name="Wayne K.J."/>
            <person name="Tettelin H."/>
            <person name="Glass J.I."/>
            <person name="Rusch D."/>
            <person name="Podicherti R."/>
            <person name="Tsui H.-C.T."/>
            <person name="Winkler M.E."/>
        </authorList>
    </citation>
    <scope>NUCLEOTIDE SEQUENCE</scope>
</reference>
<feature type="non-terminal residue" evidence="3">
    <location>
        <position position="50"/>
    </location>
</feature>
<evidence type="ECO:0008006" key="4">
    <source>
        <dbReference type="Google" id="ProtNLM"/>
    </source>
</evidence>
<evidence type="ECO:0000313" key="3">
    <source>
        <dbReference type="EMBL" id="SVE41854.1"/>
    </source>
</evidence>
<sequence>MRDLKDKVAVITGGGGGIGRALALAFAAEGMHIALADVEEEPLAAVASEV</sequence>
<dbReference type="PANTHER" id="PTHR43669:SF3">
    <property type="entry name" value="ALCOHOL DEHYDROGENASE, PUTATIVE (AFU_ORTHOLOGUE AFUA_3G03445)-RELATED"/>
    <property type="match status" value="1"/>
</dbReference>
<evidence type="ECO:0000256" key="2">
    <source>
        <dbReference type="ARBA" id="ARBA00023002"/>
    </source>
</evidence>
<organism evidence="3">
    <name type="scientific">marine metagenome</name>
    <dbReference type="NCBI Taxonomy" id="408172"/>
    <lineage>
        <taxon>unclassified sequences</taxon>
        <taxon>metagenomes</taxon>
        <taxon>ecological metagenomes</taxon>
    </lineage>
</organism>
<dbReference type="GO" id="GO:0016491">
    <property type="term" value="F:oxidoreductase activity"/>
    <property type="evidence" value="ECO:0007669"/>
    <property type="project" value="UniProtKB-KW"/>
</dbReference>
<accession>A0A383DBY1</accession>
<comment type="similarity">
    <text evidence="1">Belongs to the short-chain dehydrogenases/reductases (SDR) family.</text>
</comment>
<evidence type="ECO:0000256" key="1">
    <source>
        <dbReference type="ARBA" id="ARBA00006484"/>
    </source>
</evidence>
<dbReference type="InterPro" id="IPR002347">
    <property type="entry name" value="SDR_fam"/>
</dbReference>
<proteinExistence type="inferred from homology"/>
<dbReference type="Pfam" id="PF00106">
    <property type="entry name" value="adh_short"/>
    <property type="match status" value="1"/>
</dbReference>